<keyword evidence="1" id="KW-0175">Coiled coil</keyword>
<evidence type="ECO:0000256" key="1">
    <source>
        <dbReference type="SAM" id="Coils"/>
    </source>
</evidence>
<feature type="region of interest" description="Disordered" evidence="2">
    <location>
        <begin position="506"/>
        <end position="560"/>
    </location>
</feature>
<dbReference type="EMBL" id="JBJJXI010000049">
    <property type="protein sequence ID" value="KAL3400981.1"/>
    <property type="molecule type" value="Genomic_DNA"/>
</dbReference>
<evidence type="ECO:0000256" key="2">
    <source>
        <dbReference type="SAM" id="MobiDB-lite"/>
    </source>
</evidence>
<proteinExistence type="predicted"/>
<accession>A0ABD2X6Q0</accession>
<feature type="region of interest" description="Disordered" evidence="2">
    <location>
        <begin position="282"/>
        <end position="308"/>
    </location>
</feature>
<feature type="coiled-coil region" evidence="1">
    <location>
        <begin position="159"/>
        <end position="204"/>
    </location>
</feature>
<protein>
    <submittedName>
        <fullName evidence="4">Uncharacterized protein</fullName>
    </submittedName>
</protein>
<feature type="compositionally biased region" description="Polar residues" evidence="2">
    <location>
        <begin position="216"/>
        <end position="236"/>
    </location>
</feature>
<feature type="compositionally biased region" description="Acidic residues" evidence="2">
    <location>
        <begin position="296"/>
        <end position="307"/>
    </location>
</feature>
<feature type="signal peptide" evidence="3">
    <location>
        <begin position="1"/>
        <end position="26"/>
    </location>
</feature>
<name>A0ABD2X6Q0_9HYME</name>
<evidence type="ECO:0000256" key="3">
    <source>
        <dbReference type="SAM" id="SignalP"/>
    </source>
</evidence>
<dbReference type="Proteomes" id="UP001627154">
    <property type="component" value="Unassembled WGS sequence"/>
</dbReference>
<feature type="chain" id="PRO_5044822778" evidence="3">
    <location>
        <begin position="27"/>
        <end position="560"/>
    </location>
</feature>
<comment type="caution">
    <text evidence="4">The sequence shown here is derived from an EMBL/GenBank/DDBJ whole genome shotgun (WGS) entry which is preliminary data.</text>
</comment>
<feature type="compositionally biased region" description="Polar residues" evidence="2">
    <location>
        <begin position="551"/>
        <end position="560"/>
    </location>
</feature>
<evidence type="ECO:0000313" key="4">
    <source>
        <dbReference type="EMBL" id="KAL3400981.1"/>
    </source>
</evidence>
<keyword evidence="5" id="KW-1185">Reference proteome</keyword>
<feature type="region of interest" description="Disordered" evidence="2">
    <location>
        <begin position="216"/>
        <end position="245"/>
    </location>
</feature>
<sequence>MKLLLLTSEIMRRCLLLLLLVELISSMAIPRPSAFNAEEIIAHSTRYTDSTNPSSLDSRVKEVEMHSLLTVKFSAMNNYSTKADDARSLMRLKTLENIEKLPNMTTIVNLFYESVLKQLENLDKNKNNNGINVPDLNSIVRVIKCMIYDENSPTLNKLFKLLESDVKNLRLQMESLKSKITFHNLDLNAKMSTQENNLNRQKRSKNGVLANVLQSKLSMSTPGKNAGNKNNRNFETSNSIGNKSKKNKISSNLTEVLISAGFDQSTIKSYLSKQVKLNFKKKNKSIQRKKSSDNHMDDDEDDYEDDNSGAIQKQTFDDVFPNIDYTDDDEGSLGSIEDLLPLFLPLLEEIFENPDTLVDLADILLDSAGLFADIGQDLLVAFTPDSLKVTIPIILNLLVGKDGMGSDVGAVLGPLIQLIGPLIGPLYGPLFGSLSSTYSGPQALPIANVLAFYFGYFSDERYGGDLVSTLTTSLIKIITKELFGPKSNLDIEGFVMQAVKGTLSGLSSGSSGGSSDGTSQNHYAYGPPAPSQKKPPNVNMFRPQARPINTKMPSRQFNQL</sequence>
<organism evidence="4 5">
    <name type="scientific">Trichogramma kaykai</name>
    <dbReference type="NCBI Taxonomy" id="54128"/>
    <lineage>
        <taxon>Eukaryota</taxon>
        <taxon>Metazoa</taxon>
        <taxon>Ecdysozoa</taxon>
        <taxon>Arthropoda</taxon>
        <taxon>Hexapoda</taxon>
        <taxon>Insecta</taxon>
        <taxon>Pterygota</taxon>
        <taxon>Neoptera</taxon>
        <taxon>Endopterygota</taxon>
        <taxon>Hymenoptera</taxon>
        <taxon>Apocrita</taxon>
        <taxon>Proctotrupomorpha</taxon>
        <taxon>Chalcidoidea</taxon>
        <taxon>Trichogrammatidae</taxon>
        <taxon>Trichogramma</taxon>
    </lineage>
</organism>
<evidence type="ECO:0000313" key="5">
    <source>
        <dbReference type="Proteomes" id="UP001627154"/>
    </source>
</evidence>
<gene>
    <name evidence="4" type="ORF">TKK_005637</name>
</gene>
<keyword evidence="3" id="KW-0732">Signal</keyword>
<reference evidence="4 5" key="1">
    <citation type="journal article" date="2024" name="bioRxiv">
        <title>A reference genome for Trichogramma kaykai: A tiny desert-dwelling parasitoid wasp with competing sex-ratio distorters.</title>
        <authorList>
            <person name="Culotta J."/>
            <person name="Lindsey A.R."/>
        </authorList>
    </citation>
    <scope>NUCLEOTIDE SEQUENCE [LARGE SCALE GENOMIC DNA]</scope>
    <source>
        <strain evidence="4 5">KSX58</strain>
    </source>
</reference>
<dbReference type="AlphaFoldDB" id="A0ABD2X6Q0"/>